<comment type="caution">
    <text evidence="2">The sequence shown here is derived from an EMBL/GenBank/DDBJ whole genome shotgun (WGS) entry which is preliminary data.</text>
</comment>
<dbReference type="Proteomes" id="UP000470302">
    <property type="component" value="Unassembled WGS sequence"/>
</dbReference>
<dbReference type="SUPFAM" id="SSF53474">
    <property type="entry name" value="alpha/beta-Hydrolases"/>
    <property type="match status" value="1"/>
</dbReference>
<name>A0A845FZH4_9BURK</name>
<accession>A0A845FZH4</accession>
<dbReference type="Gene3D" id="3.40.50.1820">
    <property type="entry name" value="alpha/beta hydrolase"/>
    <property type="match status" value="1"/>
</dbReference>
<dbReference type="AlphaFoldDB" id="A0A845FZH4"/>
<dbReference type="InterPro" id="IPR029058">
    <property type="entry name" value="AB_hydrolase_fold"/>
</dbReference>
<sequence>MNLSPILRSTALAATAALLATSAFAARVLDETTIQIDGQARRYYHLHDAPNNGPATPMVLLSGSGCKDFGSRVPFFFERYPAPVNVYFLEKIGIQKGADGKACSDAYNEADTLEQRVSDTLAFIEQEPRLKAMGARSLAILGFSEGGAVAPIVALRSPKIGWLATGGSGGLPQSQSFLIFAGRGVPPYASPFSREIFLNTFAAIKADPQSLGKSFFGHPYRYWSSHLFYDPLPTYAQLDIPIIAAMGEKDESEAIESGRALRDYFAGHPEKKFTFIEYPGAGHTLQAPNKANLQDFVGGLAEWFRSSVKR</sequence>
<reference evidence="2 3" key="1">
    <citation type="submission" date="2020-01" db="EMBL/GenBank/DDBJ databases">
        <title>Novel species isolated from a subtropical stream in China.</title>
        <authorList>
            <person name="Lu H."/>
        </authorList>
    </citation>
    <scope>NUCLEOTIDE SEQUENCE [LARGE SCALE GENOMIC DNA]</scope>
    <source>
        <strain evidence="2 3">FT82W</strain>
    </source>
</reference>
<dbReference type="RefSeq" id="WP_161095858.1">
    <property type="nucleotide sequence ID" value="NZ_WWCW01000010.1"/>
</dbReference>
<gene>
    <name evidence="2" type="ORF">GTP91_05485</name>
</gene>
<feature type="chain" id="PRO_5032562177" description="Prolyl oligopeptidase family serine peptidase" evidence="1">
    <location>
        <begin position="26"/>
        <end position="310"/>
    </location>
</feature>
<proteinExistence type="predicted"/>
<organism evidence="2 3">
    <name type="scientific">Duganella vulcania</name>
    <dbReference type="NCBI Taxonomy" id="2692166"/>
    <lineage>
        <taxon>Bacteria</taxon>
        <taxon>Pseudomonadati</taxon>
        <taxon>Pseudomonadota</taxon>
        <taxon>Betaproteobacteria</taxon>
        <taxon>Burkholderiales</taxon>
        <taxon>Oxalobacteraceae</taxon>
        <taxon>Telluria group</taxon>
        <taxon>Duganella</taxon>
    </lineage>
</organism>
<evidence type="ECO:0000313" key="3">
    <source>
        <dbReference type="Proteomes" id="UP000470302"/>
    </source>
</evidence>
<evidence type="ECO:0000313" key="2">
    <source>
        <dbReference type="EMBL" id="MYM86632.1"/>
    </source>
</evidence>
<protein>
    <recommendedName>
        <fullName evidence="4">Prolyl oligopeptidase family serine peptidase</fullName>
    </recommendedName>
</protein>
<evidence type="ECO:0000256" key="1">
    <source>
        <dbReference type="SAM" id="SignalP"/>
    </source>
</evidence>
<feature type="signal peptide" evidence="1">
    <location>
        <begin position="1"/>
        <end position="25"/>
    </location>
</feature>
<dbReference type="EMBL" id="WWCW01000010">
    <property type="protein sequence ID" value="MYM86632.1"/>
    <property type="molecule type" value="Genomic_DNA"/>
</dbReference>
<evidence type="ECO:0008006" key="4">
    <source>
        <dbReference type="Google" id="ProtNLM"/>
    </source>
</evidence>
<keyword evidence="1" id="KW-0732">Signal</keyword>